<feature type="transmembrane region" description="Helical" evidence="1">
    <location>
        <begin position="328"/>
        <end position="347"/>
    </location>
</feature>
<dbReference type="eggNOG" id="ENOG5031VF1">
    <property type="taxonomic scope" value="Bacteria"/>
</dbReference>
<keyword evidence="1" id="KW-0812">Transmembrane</keyword>
<evidence type="ECO:0000313" key="3">
    <source>
        <dbReference type="Proteomes" id="UP000019225"/>
    </source>
</evidence>
<dbReference type="HOGENOM" id="CLU_751814_0_0_11"/>
<proteinExistence type="predicted"/>
<gene>
    <name evidence="2" type="ORF">KALB_1751</name>
</gene>
<feature type="transmembrane region" description="Helical" evidence="1">
    <location>
        <begin position="29"/>
        <end position="50"/>
    </location>
</feature>
<dbReference type="KEGG" id="kal:KALB_1751"/>
<feature type="transmembrane region" description="Helical" evidence="1">
    <location>
        <begin position="129"/>
        <end position="152"/>
    </location>
</feature>
<name>W5W2R7_9PSEU</name>
<feature type="transmembrane region" description="Helical" evidence="1">
    <location>
        <begin position="90"/>
        <end position="109"/>
    </location>
</feature>
<keyword evidence="1" id="KW-1133">Transmembrane helix</keyword>
<evidence type="ECO:0000256" key="1">
    <source>
        <dbReference type="SAM" id="Phobius"/>
    </source>
</evidence>
<feature type="transmembrane region" description="Helical" evidence="1">
    <location>
        <begin position="56"/>
        <end position="78"/>
    </location>
</feature>
<accession>W5W2R7</accession>
<dbReference type="Proteomes" id="UP000019225">
    <property type="component" value="Chromosome"/>
</dbReference>
<organism evidence="2 3">
    <name type="scientific">Kutzneria albida DSM 43870</name>
    <dbReference type="NCBI Taxonomy" id="1449976"/>
    <lineage>
        <taxon>Bacteria</taxon>
        <taxon>Bacillati</taxon>
        <taxon>Actinomycetota</taxon>
        <taxon>Actinomycetes</taxon>
        <taxon>Pseudonocardiales</taxon>
        <taxon>Pseudonocardiaceae</taxon>
        <taxon>Kutzneria</taxon>
    </lineage>
</organism>
<keyword evidence="3" id="KW-1185">Reference proteome</keyword>
<dbReference type="AlphaFoldDB" id="W5W2R7"/>
<keyword evidence="1" id="KW-0472">Membrane</keyword>
<reference evidence="2 3" key="1">
    <citation type="journal article" date="2014" name="BMC Genomics">
        <title>Complete genome sequence of producer of the glycopeptide antibiotic Aculeximycin Kutzneria albida DSM 43870T, a representative of minor genus of Pseudonocardiaceae.</title>
        <authorList>
            <person name="Rebets Y."/>
            <person name="Tokovenko B."/>
            <person name="Lushchyk I."/>
            <person name="Ruckert C."/>
            <person name="Zaburannyi N."/>
            <person name="Bechthold A."/>
            <person name="Kalinowski J."/>
            <person name="Luzhetskyy A."/>
        </authorList>
    </citation>
    <scope>NUCLEOTIDE SEQUENCE [LARGE SCALE GENOMIC DNA]</scope>
    <source>
        <strain evidence="2">DSM 43870</strain>
    </source>
</reference>
<dbReference type="EMBL" id="CP007155">
    <property type="protein sequence ID" value="AHH95122.1"/>
    <property type="molecule type" value="Genomic_DNA"/>
</dbReference>
<feature type="transmembrane region" description="Helical" evidence="1">
    <location>
        <begin position="292"/>
        <end position="313"/>
    </location>
</feature>
<sequence>MPVDWRSDRYRGVHRAAARHILVRRKQETVFEALSLLLFLAANGLAAAWINQPGSIIGHFLLGCLGTFVAFSVPLALLVEVKVARHVVNVIFSAWICLFLGAAGLIIYGKVAQISSICTVTQNVLDSGWVGYAGLHGVIAVGFMMAVIYVAVPAGKLILRFRPHKQPISNAILILFDIIEVARTERSFLSQRNKGWLAQELLHLADLLRNGLWRAEGPVDLYARSTLRQRCGQAADAVEMLVVWLYLPAKTTQADLLDVLCALLVALVSGRLDELPVEPARAHAVRRSKLKLVIVSLRTIVVGAIPLVAVYLLQRFGVALPGGLSDGVYIASALWLIVAVIAAFGDIRPEQSDLYKTLLSGLLQSRSK</sequence>
<protein>
    <submittedName>
        <fullName evidence="2">Uncharacterized protein</fullName>
    </submittedName>
</protein>
<evidence type="ECO:0000313" key="2">
    <source>
        <dbReference type="EMBL" id="AHH95122.1"/>
    </source>
</evidence>